<keyword evidence="2" id="KW-1185">Reference proteome</keyword>
<dbReference type="EMBL" id="LAVV01014671">
    <property type="protein sequence ID" value="KNZ44542.1"/>
    <property type="molecule type" value="Genomic_DNA"/>
</dbReference>
<evidence type="ECO:0000313" key="1">
    <source>
        <dbReference type="EMBL" id="KNZ44542.1"/>
    </source>
</evidence>
<dbReference type="VEuPathDB" id="FungiDB:VP01_905g7"/>
<comment type="caution">
    <text evidence="1">The sequence shown here is derived from an EMBL/GenBank/DDBJ whole genome shotgun (WGS) entry which is preliminary data.</text>
</comment>
<sequence>MYPNLTNALTFTREVPHQPQGEPHFPSTTQVCEIPRPVINAPICQATARTSACDAMKAPHEYQKNQFLREEQDFLAAKFKLKQSKLTSPTISVIFNTIKTKDFLKSNVSNFSQWTQTLSEIGRPEPRNSPPLQEQTLTSNLTGPKFFFTPCNNLTFKKIGHTVFLVPVNNSFLNDLQDIKLLHDMYISIKKSSQTNSCAAQMNFWYKFILNAQGSVYRTVSISMSSNMFLGFLLQASIMASNAGFKADFKQQVDLSHFGKCSADNFEITAFLADINENEWTGALDFFALTPHRCWSFRGKNHYSRNFPTKSAGQHQQPYHSDQGKTLGTILGTIYGHLPSGFQVNSARFPNLNNWWTPPVASHYQQQVWRLADHYHPRPSQKSLSRRLKSDFLRIWMTLTMTFYFSIISSFCQDQSLYLYLETRVATSSLVWSLYRQGNSCWSQP</sequence>
<evidence type="ECO:0000313" key="2">
    <source>
        <dbReference type="Proteomes" id="UP000037035"/>
    </source>
</evidence>
<dbReference type="OrthoDB" id="2507000at2759"/>
<organism evidence="1 2">
    <name type="scientific">Puccinia sorghi</name>
    <dbReference type="NCBI Taxonomy" id="27349"/>
    <lineage>
        <taxon>Eukaryota</taxon>
        <taxon>Fungi</taxon>
        <taxon>Dikarya</taxon>
        <taxon>Basidiomycota</taxon>
        <taxon>Pucciniomycotina</taxon>
        <taxon>Pucciniomycetes</taxon>
        <taxon>Pucciniales</taxon>
        <taxon>Pucciniaceae</taxon>
        <taxon>Puccinia</taxon>
    </lineage>
</organism>
<dbReference type="Proteomes" id="UP000037035">
    <property type="component" value="Unassembled WGS sequence"/>
</dbReference>
<dbReference type="AlphaFoldDB" id="A0A0L6U8C1"/>
<reference evidence="1 2" key="1">
    <citation type="submission" date="2015-08" db="EMBL/GenBank/DDBJ databases">
        <title>Next Generation Sequencing and Analysis of the Genome of Puccinia sorghi L Schw, the Causal Agent of Maize Common Rust.</title>
        <authorList>
            <person name="Rochi L."/>
            <person name="Burguener G."/>
            <person name="Darino M."/>
            <person name="Turjanski A."/>
            <person name="Kreff E."/>
            <person name="Dieguez M.J."/>
            <person name="Sacco F."/>
        </authorList>
    </citation>
    <scope>NUCLEOTIDE SEQUENCE [LARGE SCALE GENOMIC DNA]</scope>
    <source>
        <strain evidence="1 2">RO10H11247</strain>
    </source>
</reference>
<accession>A0A0L6U8C1</accession>
<proteinExistence type="predicted"/>
<protein>
    <submittedName>
        <fullName evidence="1">Uncharacterized protein</fullName>
    </submittedName>
</protein>
<name>A0A0L6U8C1_9BASI</name>
<gene>
    <name evidence="1" type="ORF">VP01_905g7</name>
</gene>